<dbReference type="Pfam" id="PF13280">
    <property type="entry name" value="WYL"/>
    <property type="match status" value="1"/>
</dbReference>
<evidence type="ECO:0000259" key="2">
    <source>
        <dbReference type="Pfam" id="PF25583"/>
    </source>
</evidence>
<dbReference type="PANTHER" id="PTHR34580">
    <property type="match status" value="1"/>
</dbReference>
<gene>
    <name evidence="3" type="ORF">GCM10007269_22460</name>
</gene>
<dbReference type="PANTHER" id="PTHR34580:SF3">
    <property type="entry name" value="PROTEIN PAFB"/>
    <property type="match status" value="1"/>
</dbReference>
<proteinExistence type="predicted"/>
<dbReference type="Proteomes" id="UP000629365">
    <property type="component" value="Unassembled WGS sequence"/>
</dbReference>
<dbReference type="InterPro" id="IPR057727">
    <property type="entry name" value="WCX_dom"/>
</dbReference>
<keyword evidence="4" id="KW-1185">Reference proteome</keyword>
<dbReference type="InterPro" id="IPR026881">
    <property type="entry name" value="WYL_dom"/>
</dbReference>
<feature type="domain" description="WYL" evidence="1">
    <location>
        <begin position="156"/>
        <end position="218"/>
    </location>
</feature>
<protein>
    <submittedName>
        <fullName evidence="3">WYL domain-containing protein</fullName>
    </submittedName>
</protein>
<reference evidence="4" key="1">
    <citation type="journal article" date="2019" name="Int. J. Syst. Evol. Microbiol.">
        <title>The Global Catalogue of Microorganisms (GCM) 10K type strain sequencing project: providing services to taxonomists for standard genome sequencing and annotation.</title>
        <authorList>
            <consortium name="The Broad Institute Genomics Platform"/>
            <consortium name="The Broad Institute Genome Sequencing Center for Infectious Disease"/>
            <person name="Wu L."/>
            <person name="Ma J."/>
        </authorList>
    </citation>
    <scope>NUCLEOTIDE SEQUENCE [LARGE SCALE GENOMIC DNA]</scope>
    <source>
        <strain evidence="4">CCM 7640</strain>
    </source>
</reference>
<dbReference type="RefSeq" id="WP_188436649.1">
    <property type="nucleotide sequence ID" value="NZ_BMCM01000003.1"/>
</dbReference>
<dbReference type="PROSITE" id="PS52050">
    <property type="entry name" value="WYL"/>
    <property type="match status" value="1"/>
</dbReference>
<comment type="caution">
    <text evidence="3">The sequence shown here is derived from an EMBL/GenBank/DDBJ whole genome shotgun (WGS) entry which is preliminary data.</text>
</comment>
<dbReference type="InterPro" id="IPR051534">
    <property type="entry name" value="CBASS_pafABC_assoc_protein"/>
</dbReference>
<evidence type="ECO:0000259" key="1">
    <source>
        <dbReference type="Pfam" id="PF13280"/>
    </source>
</evidence>
<evidence type="ECO:0000313" key="4">
    <source>
        <dbReference type="Proteomes" id="UP000629365"/>
    </source>
</evidence>
<organism evidence="3 4">
    <name type="scientific">Microbacterium murale</name>
    <dbReference type="NCBI Taxonomy" id="1081040"/>
    <lineage>
        <taxon>Bacteria</taxon>
        <taxon>Bacillati</taxon>
        <taxon>Actinomycetota</taxon>
        <taxon>Actinomycetes</taxon>
        <taxon>Micrococcales</taxon>
        <taxon>Microbacteriaceae</taxon>
        <taxon>Microbacterium</taxon>
    </lineage>
</organism>
<evidence type="ECO:0000313" key="3">
    <source>
        <dbReference type="EMBL" id="GGD79109.1"/>
    </source>
</evidence>
<sequence length="339" mass="36815">MAARIPPEERQTNLVVALMATEIGLTKQQILDNISGYRQRADAGTRADALEKMFERDKDELRTLGVPIETIGDPGDPNDLREARYRIPKAEYDLPADIAFSAAELAVLTLAGSVWSAESSSADAQAGVRKIRALGIDGDEPIIGFAPRITVRDASFAPLQSAIEDCRVVAFDYLKPGEQSPRRRRVEPLALLDYEARWHVYGIDLDADDERTFLLSRIVGDVTSTKRTFDAGLREGAGERALAGLEAVAARNSALLEITPGTEAALRLGRRSTPQVQGFSVPFVDVHIFADELASYGPEVRVVEPAALRDAVIARLEATVAAHADEVGTDAARAERGER</sequence>
<feature type="domain" description="WCX" evidence="2">
    <location>
        <begin position="279"/>
        <end position="319"/>
    </location>
</feature>
<accession>A0ABQ1RV61</accession>
<name>A0ABQ1RV61_9MICO</name>
<dbReference type="EMBL" id="BMCM01000003">
    <property type="protein sequence ID" value="GGD79109.1"/>
    <property type="molecule type" value="Genomic_DNA"/>
</dbReference>
<dbReference type="Pfam" id="PF25583">
    <property type="entry name" value="WCX"/>
    <property type="match status" value="1"/>
</dbReference>